<gene>
    <name evidence="2" type="ORF">D623_10033419</name>
</gene>
<dbReference type="AlphaFoldDB" id="S7MR32"/>
<organism evidence="2 3">
    <name type="scientific">Myotis brandtii</name>
    <name type="common">Brandt's bat</name>
    <dbReference type="NCBI Taxonomy" id="109478"/>
    <lineage>
        <taxon>Eukaryota</taxon>
        <taxon>Metazoa</taxon>
        <taxon>Chordata</taxon>
        <taxon>Craniata</taxon>
        <taxon>Vertebrata</taxon>
        <taxon>Euteleostomi</taxon>
        <taxon>Mammalia</taxon>
        <taxon>Eutheria</taxon>
        <taxon>Laurasiatheria</taxon>
        <taxon>Chiroptera</taxon>
        <taxon>Yangochiroptera</taxon>
        <taxon>Vespertilionidae</taxon>
        <taxon>Myotis</taxon>
    </lineage>
</organism>
<dbReference type="InterPro" id="IPR009078">
    <property type="entry name" value="Ferritin-like_SF"/>
</dbReference>
<name>S7MR32_MYOBR</name>
<dbReference type="InterPro" id="IPR012347">
    <property type="entry name" value="Ferritin-like"/>
</dbReference>
<accession>S7MR32</accession>
<evidence type="ECO:0000313" key="2">
    <source>
        <dbReference type="EMBL" id="EPQ06824.1"/>
    </source>
</evidence>
<feature type="region of interest" description="Disordered" evidence="1">
    <location>
        <begin position="1"/>
        <end position="38"/>
    </location>
</feature>
<protein>
    <submittedName>
        <fullName evidence="2">Ferritin light chain</fullName>
    </submittedName>
</protein>
<sequence length="60" mass="6278">MSGQNSGRHSHPAGLGEEPEPGPPGAAGPGSNRADPQLSDFLQNHFLGEEVKLIRKMGDT</sequence>
<keyword evidence="3" id="KW-1185">Reference proteome</keyword>
<evidence type="ECO:0000313" key="3">
    <source>
        <dbReference type="Proteomes" id="UP000052978"/>
    </source>
</evidence>
<dbReference type="SUPFAM" id="SSF47240">
    <property type="entry name" value="Ferritin-like"/>
    <property type="match status" value="1"/>
</dbReference>
<dbReference type="EMBL" id="KE162063">
    <property type="protein sequence ID" value="EPQ06824.1"/>
    <property type="molecule type" value="Genomic_DNA"/>
</dbReference>
<dbReference type="Gene3D" id="1.20.1260.10">
    <property type="match status" value="1"/>
</dbReference>
<reference evidence="2 3" key="1">
    <citation type="journal article" date="2013" name="Nat. Commun.">
        <title>Genome analysis reveals insights into physiology and longevity of the Brandt's bat Myotis brandtii.</title>
        <authorList>
            <person name="Seim I."/>
            <person name="Fang X."/>
            <person name="Xiong Z."/>
            <person name="Lobanov A.V."/>
            <person name="Huang Z."/>
            <person name="Ma S."/>
            <person name="Feng Y."/>
            <person name="Turanov A.A."/>
            <person name="Zhu Y."/>
            <person name="Lenz T.L."/>
            <person name="Gerashchenko M.V."/>
            <person name="Fan D."/>
            <person name="Hee Yim S."/>
            <person name="Yao X."/>
            <person name="Jordan D."/>
            <person name="Xiong Y."/>
            <person name="Ma Y."/>
            <person name="Lyapunov A.N."/>
            <person name="Chen G."/>
            <person name="Kulakova O.I."/>
            <person name="Sun Y."/>
            <person name="Lee S.G."/>
            <person name="Bronson R.T."/>
            <person name="Moskalev A.A."/>
            <person name="Sunyaev S.R."/>
            <person name="Zhang G."/>
            <person name="Krogh A."/>
            <person name="Wang J."/>
            <person name="Gladyshev V.N."/>
        </authorList>
    </citation>
    <scope>NUCLEOTIDE SEQUENCE [LARGE SCALE GENOMIC DNA]</scope>
</reference>
<dbReference type="Proteomes" id="UP000052978">
    <property type="component" value="Unassembled WGS sequence"/>
</dbReference>
<evidence type="ECO:0000256" key="1">
    <source>
        <dbReference type="SAM" id="MobiDB-lite"/>
    </source>
</evidence>
<proteinExistence type="predicted"/>